<feature type="region of interest" description="Disordered" evidence="17">
    <location>
        <begin position="204"/>
        <end position="243"/>
    </location>
</feature>
<dbReference type="InterPro" id="IPR021668">
    <property type="entry name" value="TAN"/>
</dbReference>
<evidence type="ECO:0000256" key="12">
    <source>
        <dbReference type="ARBA" id="ARBA00023242"/>
    </source>
</evidence>
<accession>A0A4Q9MV66</accession>
<proteinExistence type="inferred from homology"/>
<comment type="function">
    <text evidence="13 16">Serine/threonine protein kinase which activates checkpoint signaling upon genotoxic stresses such as ionizing radiation (IR), ultraviolet light (UV), or DNA replication stalling, thereby acting as a DNA damage sensor. Recognizes the substrate consensus sequence [ST]-Q. Phosphorylates histone H2A to form H2AS128ph (gamma-H2A) at sites of DNA damage, involved in the regulation of DNA damage response mechanism. Required for the control of telomere length and genome stability.</text>
</comment>
<comment type="subunit">
    <text evidence="3">Associates with DNA double-strand breaks.</text>
</comment>
<dbReference type="Gene3D" id="1.10.1070.11">
    <property type="entry name" value="Phosphatidylinositol 3-/4-kinase, catalytic domain"/>
    <property type="match status" value="1"/>
</dbReference>
<evidence type="ECO:0000256" key="4">
    <source>
        <dbReference type="ARBA" id="ARBA00012513"/>
    </source>
</evidence>
<comment type="catalytic activity">
    <reaction evidence="15">
        <text>L-seryl-[protein] + ATP = O-phospho-L-seryl-[protein] + ADP + H(+)</text>
        <dbReference type="Rhea" id="RHEA:17989"/>
        <dbReference type="Rhea" id="RHEA-COMP:9863"/>
        <dbReference type="Rhea" id="RHEA-COMP:11604"/>
        <dbReference type="ChEBI" id="CHEBI:15378"/>
        <dbReference type="ChEBI" id="CHEBI:29999"/>
        <dbReference type="ChEBI" id="CHEBI:30616"/>
        <dbReference type="ChEBI" id="CHEBI:83421"/>
        <dbReference type="ChEBI" id="CHEBI:456216"/>
        <dbReference type="EC" id="2.7.11.1"/>
    </reaction>
</comment>
<dbReference type="Pfam" id="PF11640">
    <property type="entry name" value="TAN"/>
    <property type="match status" value="1"/>
</dbReference>
<dbReference type="SUPFAM" id="SSF56112">
    <property type="entry name" value="Protein kinase-like (PK-like)"/>
    <property type="match status" value="1"/>
</dbReference>
<keyword evidence="7 16" id="KW-0808">Transferase</keyword>
<dbReference type="PROSITE" id="PS51189">
    <property type="entry name" value="FAT"/>
    <property type="match status" value="1"/>
</dbReference>
<evidence type="ECO:0000256" key="15">
    <source>
        <dbReference type="ARBA" id="ARBA00048679"/>
    </source>
</evidence>
<gene>
    <name evidence="21" type="ORF">BD311DRAFT_805385</name>
</gene>
<dbReference type="CDD" id="cd05171">
    <property type="entry name" value="PIKKc_ATM"/>
    <property type="match status" value="1"/>
</dbReference>
<keyword evidence="6 16" id="KW-0723">Serine/threonine-protein kinase</keyword>
<dbReference type="SMART" id="SM00146">
    <property type="entry name" value="PI3Kc"/>
    <property type="match status" value="1"/>
</dbReference>
<dbReference type="GO" id="GO:0000781">
    <property type="term" value="C:chromosome, telomeric region"/>
    <property type="evidence" value="ECO:0007669"/>
    <property type="project" value="UniProtKB-SubCell"/>
</dbReference>
<feature type="domain" description="FATC" evidence="20">
    <location>
        <begin position="3073"/>
        <end position="3105"/>
    </location>
</feature>
<evidence type="ECO:0000256" key="1">
    <source>
        <dbReference type="ARBA" id="ARBA00004123"/>
    </source>
</evidence>
<dbReference type="Pfam" id="PF02260">
    <property type="entry name" value="FATC"/>
    <property type="match status" value="1"/>
</dbReference>
<keyword evidence="16" id="KW-0156">Chromatin regulator</keyword>
<evidence type="ECO:0000256" key="5">
    <source>
        <dbReference type="ARBA" id="ARBA00014619"/>
    </source>
</evidence>
<evidence type="ECO:0000256" key="3">
    <source>
        <dbReference type="ARBA" id="ARBA00011370"/>
    </source>
</evidence>
<evidence type="ECO:0000256" key="7">
    <source>
        <dbReference type="ARBA" id="ARBA00022679"/>
    </source>
</evidence>
<evidence type="ECO:0000256" key="6">
    <source>
        <dbReference type="ARBA" id="ARBA00022527"/>
    </source>
</evidence>
<dbReference type="GO" id="GO:0035556">
    <property type="term" value="P:intracellular signal transduction"/>
    <property type="evidence" value="ECO:0007669"/>
    <property type="project" value="UniProtKB-ARBA"/>
</dbReference>
<dbReference type="InterPro" id="IPR056802">
    <property type="entry name" value="ATR-like_M-HEAT"/>
</dbReference>
<comment type="subcellular location">
    <subcellularLocation>
        <location evidence="16">Chromosome</location>
        <location evidence="16">Telomere</location>
    </subcellularLocation>
    <subcellularLocation>
        <location evidence="1 16">Nucleus</location>
    </subcellularLocation>
</comment>
<evidence type="ECO:0000256" key="8">
    <source>
        <dbReference type="ARBA" id="ARBA00022741"/>
    </source>
</evidence>
<evidence type="ECO:0000256" key="17">
    <source>
        <dbReference type="SAM" id="MobiDB-lite"/>
    </source>
</evidence>
<dbReference type="InterPro" id="IPR000403">
    <property type="entry name" value="PI3/4_kinase_cat_dom"/>
</dbReference>
<dbReference type="InterPro" id="IPR018936">
    <property type="entry name" value="PI3/4_kinase_CS"/>
</dbReference>
<keyword evidence="11 16" id="KW-0067">ATP-binding</keyword>
<evidence type="ECO:0000313" key="21">
    <source>
        <dbReference type="EMBL" id="TBU30532.1"/>
    </source>
</evidence>
<dbReference type="GO" id="GO:0004674">
    <property type="term" value="F:protein serine/threonine kinase activity"/>
    <property type="evidence" value="ECO:0007669"/>
    <property type="project" value="UniProtKB-KW"/>
</dbReference>
<dbReference type="InterPro" id="IPR038980">
    <property type="entry name" value="ATM_plant"/>
</dbReference>
<dbReference type="PROSITE" id="PS00916">
    <property type="entry name" value="PI3_4_KINASE_2"/>
    <property type="match status" value="1"/>
</dbReference>
<dbReference type="SMART" id="SM01343">
    <property type="entry name" value="FATC"/>
    <property type="match status" value="1"/>
</dbReference>
<keyword evidence="16" id="KW-0158">Chromosome</keyword>
<feature type="compositionally biased region" description="Polar residues" evidence="17">
    <location>
        <begin position="772"/>
        <end position="783"/>
    </location>
</feature>
<dbReference type="PROSITE" id="PS50290">
    <property type="entry name" value="PI3_4_KINASE_3"/>
    <property type="match status" value="1"/>
</dbReference>
<evidence type="ECO:0000256" key="11">
    <source>
        <dbReference type="ARBA" id="ARBA00022840"/>
    </source>
</evidence>
<evidence type="ECO:0000259" key="18">
    <source>
        <dbReference type="PROSITE" id="PS50290"/>
    </source>
</evidence>
<dbReference type="EC" id="2.7.11.1" evidence="4 16"/>
<evidence type="ECO:0000256" key="2">
    <source>
        <dbReference type="ARBA" id="ARBA00010769"/>
    </source>
</evidence>
<keyword evidence="16" id="KW-0779">Telomere</keyword>
<dbReference type="InterPro" id="IPR014009">
    <property type="entry name" value="PIK_FAT"/>
</dbReference>
<dbReference type="GO" id="GO:0005634">
    <property type="term" value="C:nucleus"/>
    <property type="evidence" value="ECO:0007669"/>
    <property type="project" value="UniProtKB-SubCell"/>
</dbReference>
<dbReference type="OrthoDB" id="381190at2759"/>
<reference evidence="21" key="1">
    <citation type="submission" date="2019-01" db="EMBL/GenBank/DDBJ databases">
        <title>Draft genome sequences of three monokaryotic isolates of the white-rot basidiomycete fungus Dichomitus squalens.</title>
        <authorList>
            <consortium name="DOE Joint Genome Institute"/>
            <person name="Lopez S.C."/>
            <person name="Andreopoulos B."/>
            <person name="Pangilinan J."/>
            <person name="Lipzen A."/>
            <person name="Riley R."/>
            <person name="Ahrendt S."/>
            <person name="Ng V."/>
            <person name="Barry K."/>
            <person name="Daum C."/>
            <person name="Grigoriev I.V."/>
            <person name="Hilden K.S."/>
            <person name="Makela M.R."/>
            <person name="de Vries R.P."/>
        </authorList>
    </citation>
    <scope>NUCLEOTIDE SEQUENCE [LARGE SCALE GENOMIC DNA]</scope>
    <source>
        <strain evidence="21">OM18370.1</strain>
    </source>
</reference>
<organism evidence="21">
    <name type="scientific">Dichomitus squalens</name>
    <dbReference type="NCBI Taxonomy" id="114155"/>
    <lineage>
        <taxon>Eukaryota</taxon>
        <taxon>Fungi</taxon>
        <taxon>Dikarya</taxon>
        <taxon>Basidiomycota</taxon>
        <taxon>Agaricomycotina</taxon>
        <taxon>Agaricomycetes</taxon>
        <taxon>Polyporales</taxon>
        <taxon>Polyporaceae</taxon>
        <taxon>Dichomitus</taxon>
    </lineage>
</organism>
<evidence type="ECO:0000259" key="19">
    <source>
        <dbReference type="PROSITE" id="PS51189"/>
    </source>
</evidence>
<evidence type="ECO:0000256" key="14">
    <source>
        <dbReference type="ARBA" id="ARBA00047899"/>
    </source>
</evidence>
<keyword evidence="10 16" id="KW-0418">Kinase</keyword>
<evidence type="ECO:0000256" key="9">
    <source>
        <dbReference type="ARBA" id="ARBA00022763"/>
    </source>
</evidence>
<dbReference type="GO" id="GO:0005524">
    <property type="term" value="F:ATP binding"/>
    <property type="evidence" value="ECO:0007669"/>
    <property type="project" value="UniProtKB-KW"/>
</dbReference>
<dbReference type="GO" id="GO:0106310">
    <property type="term" value="F:protein serine kinase activity"/>
    <property type="evidence" value="ECO:0007669"/>
    <property type="project" value="RHEA"/>
</dbReference>
<dbReference type="PANTHER" id="PTHR37079:SF4">
    <property type="entry name" value="SERINE_THREONINE-PROTEIN KINASE ATM"/>
    <property type="match status" value="1"/>
</dbReference>
<keyword evidence="8 16" id="KW-0547">Nucleotide-binding</keyword>
<evidence type="ECO:0000259" key="20">
    <source>
        <dbReference type="PROSITE" id="PS51190"/>
    </source>
</evidence>
<comment type="similarity">
    <text evidence="2 16">Belongs to the PI3/PI4-kinase family. ATM subfamily.</text>
</comment>
<dbReference type="InterPro" id="IPR044107">
    <property type="entry name" value="PIKKc_ATM"/>
</dbReference>
<dbReference type="InterPro" id="IPR036940">
    <property type="entry name" value="PI3/4_kinase_cat_sf"/>
</dbReference>
<dbReference type="SMART" id="SM01342">
    <property type="entry name" value="TAN"/>
    <property type="match status" value="1"/>
</dbReference>
<dbReference type="GO" id="GO:0006281">
    <property type="term" value="P:DNA repair"/>
    <property type="evidence" value="ECO:0007669"/>
    <property type="project" value="InterPro"/>
</dbReference>
<dbReference type="InterPro" id="IPR003152">
    <property type="entry name" value="FATC_dom"/>
</dbReference>
<dbReference type="Pfam" id="PF00454">
    <property type="entry name" value="PI3_PI4_kinase"/>
    <property type="match status" value="1"/>
</dbReference>
<dbReference type="EMBL" id="ML143405">
    <property type="protein sequence ID" value="TBU30532.1"/>
    <property type="molecule type" value="Genomic_DNA"/>
</dbReference>
<evidence type="ECO:0000256" key="10">
    <source>
        <dbReference type="ARBA" id="ARBA00022777"/>
    </source>
</evidence>
<dbReference type="Pfam" id="PF25030">
    <property type="entry name" value="M-HEAT_ATR"/>
    <property type="match status" value="1"/>
</dbReference>
<dbReference type="Proteomes" id="UP000292957">
    <property type="component" value="Unassembled WGS sequence"/>
</dbReference>
<dbReference type="GO" id="GO:0006325">
    <property type="term" value="P:chromatin organization"/>
    <property type="evidence" value="ECO:0007669"/>
    <property type="project" value="UniProtKB-KW"/>
</dbReference>
<feature type="domain" description="FAT" evidence="19">
    <location>
        <begin position="2007"/>
        <end position="2617"/>
    </location>
</feature>
<dbReference type="SUPFAM" id="SSF48371">
    <property type="entry name" value="ARM repeat"/>
    <property type="match status" value="1"/>
</dbReference>
<evidence type="ECO:0000256" key="13">
    <source>
        <dbReference type="ARBA" id="ARBA00025079"/>
    </source>
</evidence>
<protein>
    <recommendedName>
        <fullName evidence="5 16">Serine/threonine-protein kinase Tel1</fullName>
        <ecNumber evidence="4 16">2.7.11.1</ecNumber>
    </recommendedName>
</protein>
<dbReference type="InterPro" id="IPR016024">
    <property type="entry name" value="ARM-type_fold"/>
</dbReference>
<dbReference type="Gene3D" id="3.30.1010.10">
    <property type="entry name" value="Phosphatidylinositol 3-kinase Catalytic Subunit, Chain A, domain 4"/>
    <property type="match status" value="1"/>
</dbReference>
<feature type="region of interest" description="Disordered" evidence="17">
    <location>
        <begin position="747"/>
        <end position="787"/>
    </location>
</feature>
<name>A0A4Q9MV66_9APHY</name>
<comment type="catalytic activity">
    <reaction evidence="14 16">
        <text>L-threonyl-[protein] + ATP = O-phospho-L-threonyl-[protein] + ADP + H(+)</text>
        <dbReference type="Rhea" id="RHEA:46608"/>
        <dbReference type="Rhea" id="RHEA-COMP:11060"/>
        <dbReference type="Rhea" id="RHEA-COMP:11605"/>
        <dbReference type="ChEBI" id="CHEBI:15378"/>
        <dbReference type="ChEBI" id="CHEBI:30013"/>
        <dbReference type="ChEBI" id="CHEBI:30616"/>
        <dbReference type="ChEBI" id="CHEBI:61977"/>
        <dbReference type="ChEBI" id="CHEBI:456216"/>
        <dbReference type="EC" id="2.7.11.1"/>
    </reaction>
</comment>
<feature type="domain" description="PI3K/PI4K catalytic" evidence="18">
    <location>
        <begin position="2738"/>
        <end position="3055"/>
    </location>
</feature>
<dbReference type="InterPro" id="IPR011009">
    <property type="entry name" value="Kinase-like_dom_sf"/>
</dbReference>
<evidence type="ECO:0000256" key="16">
    <source>
        <dbReference type="RuleBase" id="RU365027"/>
    </source>
</evidence>
<sequence length="3105" mass="348342">MSESLKETLDAIRSNKVADRQKGYNALRVAFDRDSAVLHFDRAGNGKPWLAVFQALFEAFTHECKACERNKAFADSTGRGSTYIRRLGDVASLVRWLTERSLTRLNSFVLKPLLLHLTGAIVDRSAGQLLAPVALPYAKAIKSIITYKPHLYSLKDKTWHELLALAFNVVVGAAPKRRLLEHLVSNDSDGMHVDSGEEVIVEGEGAQSSAGSVAGPSTPRTKRSREDSLPSRSAPRATAPRSSQPVSLEQIEFMSVIAILLRSPTVSILDEVAESDSDRETLLQRKEQDPHVFPRRLLNYFSRFLRIYTGDTSLHPDYLIALSAALSHLTLNCRQAVSRFANESWDALVSMWGTKNQRMKEDLVVVFRLLFPLLTAEPLEDEASTDPTGALASLWTALDSHVHSRWGVHNLSIESLQLHLMDEHGCESSKRAFVAETFRYGWHFDPEQALSWATLELQADCAEQLYLRSESTYVKVVSSRKRVKVENPVLSLLQSIRLQATQQVRTHHLQVILFFVDRHWHVLHDQLQHDIISTLVAFVSFEDAVIQSWTFLCLAAIAHAECASAPQYAVGSLSSKAPAIWDSVWTHAMRRANVPAVSRGACHTAHVLLTYSKRLLSSHRVLIEIESFAKDLDVQGPAYPFDSVCDFMVLCLRIANQDVRLYRMQMEEKVLSWLTESWRIGAERRTSMPLHTTAHIHALLEGITGSSKRVRLQCEMMLPHCAIVDAVAEEAQTKVIRDFQLHARLPPYRRRHSRNPESLSLTSSTEDDAADKTTSPFGDSTDLTPPRGRERRISAFLLKSLEELATTVGPNGTSNGFPTAERVRSSLDLAVTALCFEASLLMNGTQSNRRVLQAACKLLGSVVPLLTDSKWKAEERRLILHALDPLTRADNDGEDAEWVTLVPPGERTGIRTQVLRKLLSTATASESITAHQRDLQRFVFRSADVQDAFVGVLTILRNLVRISLGQDLAANSQSMAIVDDSDGFGPVRDAHAVTSLSTTRYAQQDQVHNRHIVDTCVTALAVVPILQSSSGEPTRDRALTDLVLQAPVDQFLVLGPAYCEQVGRRTLNLSTSILEGLFTQLELACGPYAYSHSEETQLLVVKVLDKTSHVWMEPTIAASAVGQRARLCCWNLVDTLQLKRVGGTLRRCSSRRSWRVIDAIIRFLDEYLAKDPSQEIWVMPTDESGTPDESELPAAVLPALGNDDDIRIRFRIAATSPRLLTVGRLAQRDLMYEVYHEIHKNLSTQQENYEGILTRLLCLSNVVISDASVRRGAYWHLLEVAFYSTVYLRHLKAVLNGIIERMGIETLSDLFNCYASQFAYSIRRARIDLFKFPSDLLGYRDRRECAEATFHSFTPTNLLDEGDAEEVEYGKELFVRHCQAVQKSEKAGLDECFPELVAYEIVYWLNHTPDLQAEAQLEDRLRTKTGYNKTNSSFKDRLQLEADGIVVAILRSFGDQDISLNGPILDALQTAVDQHALGAFKSITQYRALDIVEAHKPNLPFYPTPVILHALEWLRTRVKEVDSPALTYHVLHELFADIEASPLVNEQLRLLNAVSLWVACHHAHFQEESLLRTLTLRAVTMLAQVDLARGAQSLLEWCFANYRTSSVKADYRLADVLIRTSTIAQDFSQTLGDAAVANLGADLLAWVEKQADTLRSRKSLKKQVVRALAAWPRDLPEALRAACEEVQFSDLTSVLVDYGVSSSKFRLVRRIHDLAAQHELDEHFSRSDFWRLKGCIPPERYLVESDIGAFTSLLMLHHGQVDSIGSEQFEPESVRVLHARAAATTVPARKDFPPRVDVHLARSSIVVSLRAMLDVSTAAQVHVAYQTLRALMSVPSSESYTGPSCSGDVRRELEYLQTCAKPFRKVDAPDLHHVLRSEEMLQLVVDFDSWIARLTTILCDVLGARDPFFSTLAPVLQSNRGFAEEVLPVVVHCLLQLEHQSHSSELLGSVRNVLSEYFSAVLSCGDAATPCHRAIISVVLHLRRFHPSAEVKDALAYNKWLVVDYTVLSRSAIKCSAFTTALLFLEMAAESNSSESIAESSVVEQILFEIYSHIDEPDGFYGIRTGDLRNFFVKRLHHENQWEKAFRYHGAMVESGSAGPSNTDGIVQSMYAFGFNQLALSTMQNFYADTNNTTESSTLAYNLGWRAESWDLPENLGDGNSGATLYLALRAVYRERSPQAVDVILRRAFTQEMNRLRDLGNENFTEIRQVVQNLMCLSQVKQWRGEGIQKALKSRCIDAADWKPFTHIDPAFDFANMEAIMATRMSLIRSARQKEQRLQIGDLKSPFCDALLELEKSCLLCLSERARDVHQSQIALNSVTRAQNLDRAGSPDVDQEFANVLWLIKEPKLAVQSLANLVSSRIADQAAKEAQDEIQRATLLARLGTWSSEASMKKPSQIVSECFGPAAELVMSTSTEVLPPSSDERATVFQQYAIFAERQYHAISKSPDALRWKLYVDRKKEEIKQRGRQMAHLSQTSAEYQNLNREQGRAQTLLKGDLERSREHLSQRTSFLTSAVEMYSRCLAASDKFDEDSPIRLCSLWLANFDSDDPALRFGAALDLVPSRKFVFLAHQLTARLSQSDGDQTNHNQEILQGLIQRMGSEHPFHSLFPLYCLKGDHTSSRTSGITRRQSGRFGTPAPPSQVDRAAAVSDLFDRLRCDPRAGKRVRAVERVCDASLEWAKHPIKHLFGKGTRMPSSLPVPEQVLIRKLKDIQVPVVTAATPIDPTTEYRDCIWISHFDGQYSTAGGVNLPKILKCYGSNGKVYKQLYKGEGEDDLRQDAVMEQVFDLVNVVLRHDRETRRRKLGVRGYKVIPLAAQAGVLEFVDNTTPLANWLRPAHQRYRPTDLTLDEFSKEFMGSNGKYSKQWRANPQEVIDRFARVRQRFQPVMRHYFTEKHKTPMSWFAMRLHYARSVATNSIVGHILGLGDRHTSNILIDNKTGEVVHIDLGIAFEQGKLLPQPERVPFRLTADMVDGLGISGTQGVFQRCAEETLRVLRDGSETILTVLEVFRYDPLHSWTASEFKIKRAQAAQPDETAQLTGEAFRFAVGLDMASGATDEAADRALSTVARKLDKTLSVEYTVNELITEASDPANLALMYIGWAPHM</sequence>
<keyword evidence="9 16" id="KW-0227">DNA damage</keyword>
<keyword evidence="12 16" id="KW-0539">Nucleus</keyword>
<dbReference type="PANTHER" id="PTHR37079">
    <property type="entry name" value="SERINE/THREONINE-PROTEIN KINASE ATM"/>
    <property type="match status" value="1"/>
</dbReference>
<dbReference type="PROSITE" id="PS51190">
    <property type="entry name" value="FATC"/>
    <property type="match status" value="1"/>
</dbReference>